<protein>
    <submittedName>
        <fullName evidence="5">M20/M25/M40 family metallo-hydrolase</fullName>
    </submittedName>
</protein>
<accession>A0ABT7L9E5</accession>
<keyword evidence="6" id="KW-1185">Reference proteome</keyword>
<dbReference type="InterPro" id="IPR001261">
    <property type="entry name" value="ArgE/DapE_CS"/>
</dbReference>
<dbReference type="PANTHER" id="PTHR42994:SF2">
    <property type="entry name" value="PEPTIDASE"/>
    <property type="match status" value="1"/>
</dbReference>
<dbReference type="EMBL" id="JASTZU010000058">
    <property type="protein sequence ID" value="MDL4842490.1"/>
    <property type="molecule type" value="Genomic_DNA"/>
</dbReference>
<evidence type="ECO:0000313" key="5">
    <source>
        <dbReference type="EMBL" id="MDL4842490.1"/>
    </source>
</evidence>
<dbReference type="PROSITE" id="PS00758">
    <property type="entry name" value="ARGE_DAPE_CPG2_1"/>
    <property type="match status" value="1"/>
</dbReference>
<comment type="cofactor">
    <cofactor evidence="1">
        <name>Zn(2+)</name>
        <dbReference type="ChEBI" id="CHEBI:29105"/>
    </cofactor>
</comment>
<sequence>MKSWNQLLIRHGWLLKQVEENVFDCTHETQLNMEFLLESLDKANIDFMFDNRVLILPERRLSEQTWITAFSFENRGRSGFWFRPGVDEPKLHELDVYISGIVRQLNRLGFYTQGSCDGHGKRPAHVMLTKGRDINELVEILLAAGMKRVHWRERSNSYHLTLHMQEMELLDLAEKLSLIEKSGLGKGMEYHKEKFFQHLLEELLSIPGVSGEEEIIRDVVKKKLSPHVDYLTVDHAGNILAEKTYKNGNGPTILLNAHLDTVADFAVNRQIMKDRSLWTSSRGILGADDRAGVAVVLQLAEYLNQTSTFNGKVKFIFTVEEECGLIGANSVHEYFLWGIDAAIVVDRRGKGDIVTSCGGYMPFCDASYGAFFEEVATTEGLQGWATTHGGSSDTRIWAEYGIQSVNLSVGYQNEHTEREVLDVDACYETVGLLEGVFKMGRELRKVVREIKQKDLVANC</sequence>
<evidence type="ECO:0000256" key="1">
    <source>
        <dbReference type="ARBA" id="ARBA00001947"/>
    </source>
</evidence>
<dbReference type="PANTHER" id="PTHR42994">
    <property type="entry name" value="PEPTIDASE T"/>
    <property type="match status" value="1"/>
</dbReference>
<evidence type="ECO:0000259" key="4">
    <source>
        <dbReference type="Pfam" id="PF04389"/>
    </source>
</evidence>
<dbReference type="Gene3D" id="3.40.630.10">
    <property type="entry name" value="Zn peptidases"/>
    <property type="match status" value="1"/>
</dbReference>
<dbReference type="InterPro" id="IPR007484">
    <property type="entry name" value="Peptidase_M28"/>
</dbReference>
<dbReference type="Proteomes" id="UP001235343">
    <property type="component" value="Unassembled WGS sequence"/>
</dbReference>
<feature type="domain" description="Peptidase M28" evidence="4">
    <location>
        <begin position="238"/>
        <end position="416"/>
    </location>
</feature>
<evidence type="ECO:0000313" key="6">
    <source>
        <dbReference type="Proteomes" id="UP001235343"/>
    </source>
</evidence>
<gene>
    <name evidence="5" type="ORF">QQS35_18815</name>
</gene>
<evidence type="ECO:0000256" key="2">
    <source>
        <dbReference type="ARBA" id="ARBA00022723"/>
    </source>
</evidence>
<dbReference type="SUPFAM" id="SSF53187">
    <property type="entry name" value="Zn-dependent exopeptidases"/>
    <property type="match status" value="1"/>
</dbReference>
<proteinExistence type="predicted"/>
<dbReference type="RefSeq" id="WP_285933761.1">
    <property type="nucleotide sequence ID" value="NZ_JASTZU010000058.1"/>
</dbReference>
<dbReference type="Pfam" id="PF04389">
    <property type="entry name" value="Peptidase_M28"/>
    <property type="match status" value="1"/>
</dbReference>
<comment type="caution">
    <text evidence="5">The sequence shown here is derived from an EMBL/GenBank/DDBJ whole genome shotgun (WGS) entry which is preliminary data.</text>
</comment>
<name>A0ABT7L9E5_9BACI</name>
<organism evidence="5 6">
    <name type="scientific">Aquibacillus rhizosphaerae</name>
    <dbReference type="NCBI Taxonomy" id="3051431"/>
    <lineage>
        <taxon>Bacteria</taxon>
        <taxon>Bacillati</taxon>
        <taxon>Bacillota</taxon>
        <taxon>Bacilli</taxon>
        <taxon>Bacillales</taxon>
        <taxon>Bacillaceae</taxon>
        <taxon>Aquibacillus</taxon>
    </lineage>
</organism>
<keyword evidence="3" id="KW-0378">Hydrolase</keyword>
<reference evidence="5 6" key="1">
    <citation type="submission" date="2023-06" db="EMBL/GenBank/DDBJ databases">
        <title>Aquibacillus rhizosphaerae LR5S19.</title>
        <authorList>
            <person name="Sun J.-Q."/>
        </authorList>
    </citation>
    <scope>NUCLEOTIDE SEQUENCE [LARGE SCALE GENOMIC DNA]</scope>
    <source>
        <strain evidence="5 6">LR5S19</strain>
    </source>
</reference>
<evidence type="ECO:0000256" key="3">
    <source>
        <dbReference type="ARBA" id="ARBA00022801"/>
    </source>
</evidence>
<keyword evidence="2" id="KW-0479">Metal-binding</keyword>